<keyword evidence="8 10" id="KW-0131">Cell cycle</keyword>
<evidence type="ECO:0000259" key="13">
    <source>
        <dbReference type="Pfam" id="PF02875"/>
    </source>
</evidence>
<feature type="binding site" evidence="10">
    <location>
        <begin position="115"/>
        <end position="121"/>
    </location>
    <ligand>
        <name>ATP</name>
        <dbReference type="ChEBI" id="CHEBI:30616"/>
    </ligand>
</feature>
<dbReference type="InterPro" id="IPR036615">
    <property type="entry name" value="Mur_ligase_C_dom_sf"/>
</dbReference>
<dbReference type="InterPro" id="IPR051046">
    <property type="entry name" value="MurCDEF_CellWall_CoF430Synth"/>
</dbReference>
<dbReference type="Pfam" id="PF01225">
    <property type="entry name" value="Mur_ligase"/>
    <property type="match status" value="1"/>
</dbReference>
<dbReference type="PANTHER" id="PTHR43024:SF1">
    <property type="entry name" value="UDP-N-ACETYLMURAMOYL-TRIPEPTIDE--D-ALANYL-D-ALANINE LIGASE"/>
    <property type="match status" value="1"/>
</dbReference>
<dbReference type="InterPro" id="IPR035911">
    <property type="entry name" value="MurE/MurF_N"/>
</dbReference>
<keyword evidence="7 10" id="KW-0573">Peptidoglycan synthesis</keyword>
<keyword evidence="2 10" id="KW-0436">Ligase</keyword>
<evidence type="ECO:0000256" key="5">
    <source>
        <dbReference type="ARBA" id="ARBA00022840"/>
    </source>
</evidence>
<evidence type="ECO:0000313" key="16">
    <source>
        <dbReference type="Proteomes" id="UP000183952"/>
    </source>
</evidence>
<comment type="catalytic activity">
    <reaction evidence="10 11">
        <text>D-alanyl-D-alanine + UDP-N-acetyl-alpha-D-muramoyl-L-alanyl-gamma-D-glutamyl-meso-2,6-diaminopimelate + ATP = UDP-N-acetyl-alpha-D-muramoyl-L-alanyl-gamma-D-glutamyl-meso-2,6-diaminopimeloyl-D-alanyl-D-alanine + ADP + phosphate + H(+)</text>
        <dbReference type="Rhea" id="RHEA:28374"/>
        <dbReference type="ChEBI" id="CHEBI:15378"/>
        <dbReference type="ChEBI" id="CHEBI:30616"/>
        <dbReference type="ChEBI" id="CHEBI:43474"/>
        <dbReference type="ChEBI" id="CHEBI:57822"/>
        <dbReference type="ChEBI" id="CHEBI:61386"/>
        <dbReference type="ChEBI" id="CHEBI:83905"/>
        <dbReference type="ChEBI" id="CHEBI:456216"/>
        <dbReference type="EC" id="6.3.2.10"/>
    </reaction>
</comment>
<dbReference type="Pfam" id="PF08245">
    <property type="entry name" value="Mur_ligase_M"/>
    <property type="match status" value="1"/>
</dbReference>
<keyword evidence="1 10" id="KW-0963">Cytoplasm</keyword>
<dbReference type="InterPro" id="IPR000713">
    <property type="entry name" value="Mur_ligase_N"/>
</dbReference>
<evidence type="ECO:0000259" key="12">
    <source>
        <dbReference type="Pfam" id="PF01225"/>
    </source>
</evidence>
<dbReference type="PANTHER" id="PTHR43024">
    <property type="entry name" value="UDP-N-ACETYLMURAMOYL-TRIPEPTIDE--D-ALANYL-D-ALANINE LIGASE"/>
    <property type="match status" value="1"/>
</dbReference>
<dbReference type="GO" id="GO:0051301">
    <property type="term" value="P:cell division"/>
    <property type="evidence" value="ECO:0007669"/>
    <property type="project" value="UniProtKB-KW"/>
</dbReference>
<dbReference type="SUPFAM" id="SSF53623">
    <property type="entry name" value="MurD-like peptide ligases, catalytic domain"/>
    <property type="match status" value="1"/>
</dbReference>
<dbReference type="RefSeq" id="WP_072902298.1">
    <property type="nucleotide sequence ID" value="NZ_FRAD01000005.1"/>
</dbReference>
<dbReference type="GO" id="GO:0009252">
    <property type="term" value="P:peptidoglycan biosynthetic process"/>
    <property type="evidence" value="ECO:0007669"/>
    <property type="project" value="UniProtKB-UniRule"/>
</dbReference>
<feature type="domain" description="Mur ligase central" evidence="14">
    <location>
        <begin position="113"/>
        <end position="303"/>
    </location>
</feature>
<keyword evidence="16" id="KW-1185">Reference proteome</keyword>
<name>A0A1M6L7I4_9CLOT</name>
<evidence type="ECO:0000256" key="1">
    <source>
        <dbReference type="ARBA" id="ARBA00022490"/>
    </source>
</evidence>
<comment type="similarity">
    <text evidence="10">Belongs to the MurCDEF family. MurF subfamily.</text>
</comment>
<evidence type="ECO:0000256" key="10">
    <source>
        <dbReference type="HAMAP-Rule" id="MF_02019"/>
    </source>
</evidence>
<dbReference type="NCBIfam" id="TIGR01143">
    <property type="entry name" value="murF"/>
    <property type="match status" value="1"/>
</dbReference>
<dbReference type="InterPro" id="IPR036565">
    <property type="entry name" value="Mur-like_cat_sf"/>
</dbReference>
<evidence type="ECO:0000313" key="15">
    <source>
        <dbReference type="EMBL" id="SHJ67162.1"/>
    </source>
</evidence>
<evidence type="ECO:0000256" key="8">
    <source>
        <dbReference type="ARBA" id="ARBA00023306"/>
    </source>
</evidence>
<dbReference type="GO" id="GO:0008360">
    <property type="term" value="P:regulation of cell shape"/>
    <property type="evidence" value="ECO:0007669"/>
    <property type="project" value="UniProtKB-KW"/>
</dbReference>
<dbReference type="UniPathway" id="UPA00219"/>
<evidence type="ECO:0000256" key="3">
    <source>
        <dbReference type="ARBA" id="ARBA00022618"/>
    </source>
</evidence>
<keyword evidence="6 10" id="KW-0133">Cell shape</keyword>
<dbReference type="EC" id="6.3.2.10" evidence="10 11"/>
<evidence type="ECO:0000256" key="9">
    <source>
        <dbReference type="ARBA" id="ARBA00023316"/>
    </source>
</evidence>
<dbReference type="HAMAP" id="MF_02019">
    <property type="entry name" value="MurF"/>
    <property type="match status" value="1"/>
</dbReference>
<comment type="pathway">
    <text evidence="10 11">Cell wall biogenesis; peptidoglycan biosynthesis.</text>
</comment>
<dbReference type="GO" id="GO:0047480">
    <property type="term" value="F:UDP-N-acetylmuramoyl-tripeptide-D-alanyl-D-alanine ligase activity"/>
    <property type="evidence" value="ECO:0007669"/>
    <property type="project" value="UniProtKB-UniRule"/>
</dbReference>
<dbReference type="GO" id="GO:0005737">
    <property type="term" value="C:cytoplasm"/>
    <property type="evidence" value="ECO:0007669"/>
    <property type="project" value="UniProtKB-SubCell"/>
</dbReference>
<dbReference type="Gene3D" id="3.90.190.20">
    <property type="entry name" value="Mur ligase, C-terminal domain"/>
    <property type="match status" value="1"/>
</dbReference>
<dbReference type="AlphaFoldDB" id="A0A1M6L7I4"/>
<dbReference type="EMBL" id="FRAD01000005">
    <property type="protein sequence ID" value="SHJ67162.1"/>
    <property type="molecule type" value="Genomic_DNA"/>
</dbReference>
<gene>
    <name evidence="10" type="primary">murF</name>
    <name evidence="15" type="ORF">SAMN02745248_00655</name>
</gene>
<sequence>MEALSLYEINEAINGKILRKKSEGPFYNINTDTRTIKSGDVFLALKGENFDGNLYVQQAIEKGASLCIVDHLEDEDNLSNSSSTVILVDSSREALKALAKYYREKLKIKVVGITGSTGKTSTKDLMAAALSGKYKVFKTKGNFNNDIGLPLMILSMDSSYDVAVLEMGMSNLNEIHQLSYVANPEIAVITNVGVSHLENLKTRENILKAKMEITDFFDEKNVLIVNGDNDYLSTVKSSKFLVKKIGYNVKNSEFIYDVQDIINNESGIEYDILEKRTGKTAHIALSTPGEHNVLNSQLAIAVAREMGLEFEEIQKGFQNIESTSMRLELIESSNIRIVNDSYNASPDSVRAGIDYLNVLNGKRKICILGTMRELGDNSYQLHKEVAVYAKDKGIDVLLVNSEFSEAFVEGFNGGKVKCFKTNEELASYYNSIKEKGDAVLVKASRSMKFENIVAKIM</sequence>
<comment type="function">
    <text evidence="10 11">Involved in cell wall formation. Catalyzes the final step in the synthesis of UDP-N-acetylmuramoyl-pentapeptide, the precursor of murein.</text>
</comment>
<organism evidence="15 16">
    <name type="scientific">Hathewaya proteolytica DSM 3090</name>
    <dbReference type="NCBI Taxonomy" id="1121331"/>
    <lineage>
        <taxon>Bacteria</taxon>
        <taxon>Bacillati</taxon>
        <taxon>Bacillota</taxon>
        <taxon>Clostridia</taxon>
        <taxon>Eubacteriales</taxon>
        <taxon>Clostridiaceae</taxon>
        <taxon>Hathewaya</taxon>
    </lineage>
</organism>
<comment type="subcellular location">
    <subcellularLocation>
        <location evidence="10 11">Cytoplasm</location>
    </subcellularLocation>
</comment>
<dbReference type="Gene3D" id="3.40.1390.10">
    <property type="entry name" value="MurE/MurF, N-terminal domain"/>
    <property type="match status" value="1"/>
</dbReference>
<evidence type="ECO:0000256" key="4">
    <source>
        <dbReference type="ARBA" id="ARBA00022741"/>
    </source>
</evidence>
<keyword evidence="5 10" id="KW-0067">ATP-binding</keyword>
<dbReference type="GO" id="GO:0071555">
    <property type="term" value="P:cell wall organization"/>
    <property type="evidence" value="ECO:0007669"/>
    <property type="project" value="UniProtKB-KW"/>
</dbReference>
<keyword evidence="3 10" id="KW-0132">Cell division</keyword>
<dbReference type="Proteomes" id="UP000183952">
    <property type="component" value="Unassembled WGS sequence"/>
</dbReference>
<keyword evidence="4 10" id="KW-0547">Nucleotide-binding</keyword>
<proteinExistence type="inferred from homology"/>
<evidence type="ECO:0000259" key="14">
    <source>
        <dbReference type="Pfam" id="PF08245"/>
    </source>
</evidence>
<dbReference type="SUPFAM" id="SSF53244">
    <property type="entry name" value="MurD-like peptide ligases, peptide-binding domain"/>
    <property type="match status" value="1"/>
</dbReference>
<dbReference type="InterPro" id="IPR005863">
    <property type="entry name" value="UDP-N-AcMur_synth"/>
</dbReference>
<dbReference type="SUPFAM" id="SSF63418">
    <property type="entry name" value="MurE/MurF N-terminal domain"/>
    <property type="match status" value="1"/>
</dbReference>
<evidence type="ECO:0000256" key="11">
    <source>
        <dbReference type="RuleBase" id="RU004136"/>
    </source>
</evidence>
<dbReference type="STRING" id="1121331.SAMN02745248_00655"/>
<evidence type="ECO:0000256" key="2">
    <source>
        <dbReference type="ARBA" id="ARBA00022598"/>
    </source>
</evidence>
<feature type="domain" description="Mur ligase C-terminal" evidence="13">
    <location>
        <begin position="325"/>
        <end position="445"/>
    </location>
</feature>
<dbReference type="GO" id="GO:0005524">
    <property type="term" value="F:ATP binding"/>
    <property type="evidence" value="ECO:0007669"/>
    <property type="project" value="UniProtKB-UniRule"/>
</dbReference>
<dbReference type="InterPro" id="IPR013221">
    <property type="entry name" value="Mur_ligase_cen"/>
</dbReference>
<dbReference type="Gene3D" id="3.40.1190.10">
    <property type="entry name" value="Mur-like, catalytic domain"/>
    <property type="match status" value="1"/>
</dbReference>
<keyword evidence="9 10" id="KW-0961">Cell wall biogenesis/degradation</keyword>
<reference evidence="15 16" key="1">
    <citation type="submission" date="2016-11" db="EMBL/GenBank/DDBJ databases">
        <authorList>
            <person name="Jaros S."/>
            <person name="Januszkiewicz K."/>
            <person name="Wedrychowicz H."/>
        </authorList>
    </citation>
    <scope>NUCLEOTIDE SEQUENCE [LARGE SCALE GENOMIC DNA]</scope>
    <source>
        <strain evidence="15 16">DSM 3090</strain>
    </source>
</reference>
<dbReference type="InterPro" id="IPR004101">
    <property type="entry name" value="Mur_ligase_C"/>
</dbReference>
<dbReference type="GO" id="GO:0008766">
    <property type="term" value="F:UDP-N-acetylmuramoylalanyl-D-glutamyl-2,6-diaminopimelate-D-alanyl-D-alanine ligase activity"/>
    <property type="evidence" value="ECO:0007669"/>
    <property type="project" value="RHEA"/>
</dbReference>
<accession>A0A1M6L7I4</accession>
<evidence type="ECO:0000256" key="7">
    <source>
        <dbReference type="ARBA" id="ARBA00022984"/>
    </source>
</evidence>
<dbReference type="OrthoDB" id="9801978at2"/>
<protein>
    <recommendedName>
        <fullName evidence="10 11">UDP-N-acetylmuramoyl-tripeptide--D-alanyl-D-alanine ligase</fullName>
        <ecNumber evidence="10 11">6.3.2.10</ecNumber>
    </recommendedName>
    <alternativeName>
        <fullName evidence="10">D-alanyl-D-alanine-adding enzyme</fullName>
    </alternativeName>
</protein>
<evidence type="ECO:0000256" key="6">
    <source>
        <dbReference type="ARBA" id="ARBA00022960"/>
    </source>
</evidence>
<feature type="domain" description="Mur ligase N-terminal catalytic" evidence="12">
    <location>
        <begin position="26"/>
        <end position="102"/>
    </location>
</feature>
<dbReference type="Pfam" id="PF02875">
    <property type="entry name" value="Mur_ligase_C"/>
    <property type="match status" value="1"/>
</dbReference>